<dbReference type="Proteomes" id="UP000231637">
    <property type="component" value="Chromosome"/>
</dbReference>
<dbReference type="PANTHER" id="PTHR20857:SF15">
    <property type="entry name" value="THIAMINE-PHOSPHATE SYNTHASE"/>
    <property type="match status" value="1"/>
</dbReference>
<dbReference type="GO" id="GO:0035539">
    <property type="term" value="F:8-oxo-7,8-dihydrodeoxyguanosine triphosphate pyrophosphatase activity"/>
    <property type="evidence" value="ECO:0007669"/>
    <property type="project" value="UniProtKB-EC"/>
</dbReference>
<dbReference type="CDD" id="cd00564">
    <property type="entry name" value="TMP_TenI"/>
    <property type="match status" value="1"/>
</dbReference>
<dbReference type="GO" id="GO:0009228">
    <property type="term" value="P:thiamine biosynthetic process"/>
    <property type="evidence" value="ECO:0007669"/>
    <property type="project" value="UniProtKB-KW"/>
</dbReference>
<dbReference type="GO" id="GO:0004789">
    <property type="term" value="F:thiamine-phosphate diphosphorylase activity"/>
    <property type="evidence" value="ECO:0007669"/>
    <property type="project" value="UniProtKB-EC"/>
</dbReference>
<reference evidence="4 5" key="1">
    <citation type="submission" date="2016-12" db="EMBL/GenBank/DDBJ databases">
        <title>Isolation and genomic insights into novel planktonic Zetaproteobacteria from stratified waters of the Chesapeake Bay.</title>
        <authorList>
            <person name="McAllister S.M."/>
            <person name="Kato S."/>
            <person name="Chan C.S."/>
            <person name="Chiu B.K."/>
            <person name="Field E.K."/>
        </authorList>
    </citation>
    <scope>NUCLEOTIDE SEQUENCE [LARGE SCALE GENOMIC DNA]</scope>
    <source>
        <strain evidence="4 5">CP-8</strain>
    </source>
</reference>
<evidence type="ECO:0000256" key="2">
    <source>
        <dbReference type="ARBA" id="ARBA00022977"/>
    </source>
</evidence>
<comment type="pathway">
    <text evidence="1">Cofactor biosynthesis; thiamine diphosphate biosynthesis.</text>
</comment>
<evidence type="ECO:0000313" key="5">
    <source>
        <dbReference type="Proteomes" id="UP000231637"/>
    </source>
</evidence>
<dbReference type="EC" id="3.6.1.55" evidence="4"/>
<dbReference type="EMBL" id="CP018800">
    <property type="protein sequence ID" value="ATX83000.1"/>
    <property type="molecule type" value="Genomic_DNA"/>
</dbReference>
<evidence type="ECO:0000256" key="1">
    <source>
        <dbReference type="ARBA" id="ARBA00004948"/>
    </source>
</evidence>
<keyword evidence="5" id="KW-1185">Reference proteome</keyword>
<dbReference type="SUPFAM" id="SSF51391">
    <property type="entry name" value="Thiamin phosphate synthase"/>
    <property type="match status" value="1"/>
</dbReference>
<dbReference type="InterPro" id="IPR036206">
    <property type="entry name" value="ThiamineP_synth_sf"/>
</dbReference>
<dbReference type="PANTHER" id="PTHR20857">
    <property type="entry name" value="THIAMINE-PHOSPHATE PYROPHOSPHORYLASE"/>
    <property type="match status" value="1"/>
</dbReference>
<evidence type="ECO:0000313" key="4">
    <source>
        <dbReference type="EMBL" id="ATX83000.1"/>
    </source>
</evidence>
<proteinExistence type="predicted"/>
<dbReference type="EC" id="2.5.1.3" evidence="4"/>
<feature type="domain" description="Thiamine phosphate synthase/TenI" evidence="3">
    <location>
        <begin position="8"/>
        <end position="184"/>
    </location>
</feature>
<dbReference type="KEGG" id="mfn:Ga0123462_2165"/>
<dbReference type="InterPro" id="IPR022998">
    <property type="entry name" value="ThiamineP_synth_TenI"/>
</dbReference>
<dbReference type="AlphaFoldDB" id="A0A2K8L6R7"/>
<dbReference type="Gene3D" id="3.20.20.70">
    <property type="entry name" value="Aldolase class I"/>
    <property type="match status" value="1"/>
</dbReference>
<accession>A0A2K8L6R7</accession>
<evidence type="ECO:0000259" key="3">
    <source>
        <dbReference type="Pfam" id="PF02581"/>
    </source>
</evidence>
<dbReference type="RefSeq" id="WP_100266286.1">
    <property type="nucleotide sequence ID" value="NZ_CP018800.1"/>
</dbReference>
<dbReference type="Pfam" id="PF02581">
    <property type="entry name" value="TMP-TENI"/>
    <property type="match status" value="1"/>
</dbReference>
<dbReference type="GO" id="GO:0005737">
    <property type="term" value="C:cytoplasm"/>
    <property type="evidence" value="ECO:0007669"/>
    <property type="project" value="TreeGrafter"/>
</dbReference>
<gene>
    <name evidence="4" type="ORF">Ga0123462_2165</name>
</gene>
<name>A0A2K8L6R7_9PROT</name>
<keyword evidence="2" id="KW-0784">Thiamine biosynthesis</keyword>
<keyword evidence="4" id="KW-0378">Hydrolase</keyword>
<sequence length="207" mass="21306">MRADIPSLILITDCNRFPEDHLLEAVEPALKGGVDAVLLREKGLSSAKLLALASGLRAATAAHGARLYIHTQADIAGAVGADGVHVASGDIGNIPAIRRWLNDPQKTVSASCHNEQELKLAGDNGADFILLSPVFPTLSHPDAPHLGVKRFNALAAQSTLPVVALGGIDTGNCLELKGHSMAVIGAILAAGDPAAAARTLTAAAREE</sequence>
<organism evidence="4 5">
    <name type="scientific">Mariprofundus ferrinatatus</name>
    <dbReference type="NCBI Taxonomy" id="1921087"/>
    <lineage>
        <taxon>Bacteria</taxon>
        <taxon>Pseudomonadati</taxon>
        <taxon>Pseudomonadota</taxon>
        <taxon>Candidatius Mariprofundia</taxon>
        <taxon>Mariprofundales</taxon>
        <taxon>Mariprofundaceae</taxon>
        <taxon>Mariprofundus</taxon>
    </lineage>
</organism>
<keyword evidence="4" id="KW-0808">Transferase</keyword>
<dbReference type="InterPro" id="IPR013785">
    <property type="entry name" value="Aldolase_TIM"/>
</dbReference>
<dbReference type="OrthoDB" id="9815348at2"/>
<protein>
    <submittedName>
        <fullName evidence="4">Thiamine-phosphate diphosphorylase</fullName>
        <ecNumber evidence="4">2.5.1.3</ecNumber>
        <ecNumber evidence="4">3.6.1.55</ecNumber>
    </submittedName>
</protein>